<evidence type="ECO:0000256" key="5">
    <source>
        <dbReference type="RuleBase" id="RU362024"/>
    </source>
</evidence>
<protein>
    <recommendedName>
        <fullName evidence="5">tRNA (cytidine/uridine-2'-O-)-methyltransferase TrmJ</fullName>
        <ecNumber evidence="5">2.1.1.200</ecNumber>
    </recommendedName>
    <alternativeName>
        <fullName evidence="5">tRNA (cytidine(32)/uridine(32)-2'-O)-methyltransferase</fullName>
    </alternativeName>
    <alternativeName>
        <fullName evidence="5">tRNA Cm32/Um32 methyltransferase</fullName>
    </alternativeName>
</protein>
<gene>
    <name evidence="5" type="primary">trmJ</name>
    <name evidence="8" type="ORF">MTBBW1_300101</name>
</gene>
<keyword evidence="9" id="KW-1185">Reference proteome</keyword>
<comment type="similarity">
    <text evidence="1">Belongs to the class IV-like SAM-binding methyltransferase superfamily. RNA methyltransferase TrmH family.</text>
</comment>
<comment type="catalytic activity">
    <reaction evidence="5">
        <text>uridine(32) in tRNA + S-adenosyl-L-methionine = 2'-O-methyluridine(32) in tRNA + S-adenosyl-L-homocysteine + H(+)</text>
        <dbReference type="Rhea" id="RHEA:42936"/>
        <dbReference type="Rhea" id="RHEA-COMP:10107"/>
        <dbReference type="Rhea" id="RHEA-COMP:10290"/>
        <dbReference type="ChEBI" id="CHEBI:15378"/>
        <dbReference type="ChEBI" id="CHEBI:57856"/>
        <dbReference type="ChEBI" id="CHEBI:59789"/>
        <dbReference type="ChEBI" id="CHEBI:65315"/>
        <dbReference type="ChEBI" id="CHEBI:74478"/>
        <dbReference type="EC" id="2.1.1.200"/>
    </reaction>
</comment>
<evidence type="ECO:0000259" key="7">
    <source>
        <dbReference type="Pfam" id="PF00588"/>
    </source>
</evidence>
<dbReference type="CDD" id="cd18093">
    <property type="entry name" value="SpoU-like_TrmJ"/>
    <property type="match status" value="1"/>
</dbReference>
<dbReference type="InterPro" id="IPR029026">
    <property type="entry name" value="tRNA_m1G_MTases_N"/>
</dbReference>
<keyword evidence="4 5" id="KW-0949">S-adenosyl-L-methionine</keyword>
<dbReference type="GO" id="GO:0003723">
    <property type="term" value="F:RNA binding"/>
    <property type="evidence" value="ECO:0007669"/>
    <property type="project" value="InterPro"/>
</dbReference>
<dbReference type="STRING" id="1246637.MTBBW1_300101"/>
<evidence type="ECO:0000313" key="8">
    <source>
        <dbReference type="EMBL" id="SLM31370.1"/>
    </source>
</evidence>
<evidence type="ECO:0000256" key="3">
    <source>
        <dbReference type="ARBA" id="ARBA00022679"/>
    </source>
</evidence>
<keyword evidence="5" id="KW-0819">tRNA processing</keyword>
<dbReference type="GO" id="GO:0002128">
    <property type="term" value="P:tRNA nucleoside ribose methylation"/>
    <property type="evidence" value="ECO:0007669"/>
    <property type="project" value="TreeGrafter"/>
</dbReference>
<comment type="subunit">
    <text evidence="5">Homodimer.</text>
</comment>
<evidence type="ECO:0000313" key="9">
    <source>
        <dbReference type="Proteomes" id="UP000191931"/>
    </source>
</evidence>
<dbReference type="PANTHER" id="PTHR42786:SF2">
    <property type="entry name" value="TRNA (CYTIDINE_URIDINE-2'-O-)-METHYLTRANSFERASE TRMJ"/>
    <property type="match status" value="1"/>
</dbReference>
<evidence type="ECO:0000256" key="6">
    <source>
        <dbReference type="SAM" id="MobiDB-lite"/>
    </source>
</evidence>
<evidence type="ECO:0000256" key="4">
    <source>
        <dbReference type="ARBA" id="ARBA00022691"/>
    </source>
</evidence>
<dbReference type="InterPro" id="IPR001537">
    <property type="entry name" value="SpoU_MeTrfase"/>
</dbReference>
<organism evidence="8 9">
    <name type="scientific">Desulfamplus magnetovallimortis</name>
    <dbReference type="NCBI Taxonomy" id="1246637"/>
    <lineage>
        <taxon>Bacteria</taxon>
        <taxon>Pseudomonadati</taxon>
        <taxon>Thermodesulfobacteriota</taxon>
        <taxon>Desulfobacteria</taxon>
        <taxon>Desulfobacterales</taxon>
        <taxon>Desulfobacteraceae</taxon>
        <taxon>Desulfamplus</taxon>
    </lineage>
</organism>
<dbReference type="GO" id="GO:0106339">
    <property type="term" value="F:tRNA (cytidine(32)-2'-O)-methyltransferase activity"/>
    <property type="evidence" value="ECO:0007669"/>
    <property type="project" value="RHEA"/>
</dbReference>
<keyword evidence="3" id="KW-0808">Transferase</keyword>
<feature type="domain" description="tRNA/rRNA methyltransferase SpoU type" evidence="7">
    <location>
        <begin position="57"/>
        <end position="205"/>
    </location>
</feature>
<comment type="function">
    <text evidence="5">Catalyzes the formation of 2'O-methylated cytidine (Cm32) or 2'O-methylated uridine (Um32) at position 32 in tRNA.</text>
</comment>
<dbReference type="Pfam" id="PF00588">
    <property type="entry name" value="SpoU_methylase"/>
    <property type="match status" value="1"/>
</dbReference>
<dbReference type="EC" id="2.1.1.200" evidence="5"/>
<accession>A0A1W1HFX0</accession>
<keyword evidence="5" id="KW-0963">Cytoplasm</keyword>
<proteinExistence type="inferred from homology"/>
<dbReference type="Proteomes" id="UP000191931">
    <property type="component" value="Unassembled WGS sequence"/>
</dbReference>
<reference evidence="8 9" key="1">
    <citation type="submission" date="2017-03" db="EMBL/GenBank/DDBJ databases">
        <authorList>
            <person name="Afonso C.L."/>
            <person name="Miller P.J."/>
            <person name="Scott M.A."/>
            <person name="Spackman E."/>
            <person name="Goraichik I."/>
            <person name="Dimitrov K.M."/>
            <person name="Suarez D.L."/>
            <person name="Swayne D.E."/>
        </authorList>
    </citation>
    <scope>NUCLEOTIDE SEQUENCE [LARGE SCALE GENOMIC DNA]</scope>
    <source>
        <strain evidence="8">PRJEB14757</strain>
    </source>
</reference>
<sequence length="317" mass="35725">MIEDSNNKHSKSTPKAFAPCHHLIEKLLLNHSFNISSFTSHFKIRHGTMNNKKISNITVVLHQPGYPENIGSAARAMCNMGIGKLIVVEPRNYNHEAAAKLATHSAKQILEQMEIYESLKDALAPFHYIVGTTARLGGQRVVESPREVAERVAHLSLNNSIAMLFGREDRGLSNEELKLCHTLVNIPTSGFSSLNLAQAVMVVCYELFIAKSTISVNEEPLHPLLQAENSKHTGNSTQEGKEQKRHSPRLAQRRELDIMYDELENVLSEISYINPENPDFWMNHLRNFLGRISLQAKEVSIIRGIIRQVLKYGEQKS</sequence>
<name>A0A1W1HFX0_9BACT</name>
<dbReference type="InterPro" id="IPR029028">
    <property type="entry name" value="Alpha/beta_knot_MTases"/>
</dbReference>
<dbReference type="GO" id="GO:0160206">
    <property type="term" value="F:tRNA (cytidine(32)/uridine(32)-2'-O)-methyltransferase activity"/>
    <property type="evidence" value="ECO:0007669"/>
    <property type="project" value="UniProtKB-EC"/>
</dbReference>
<dbReference type="EMBL" id="FWEV01000224">
    <property type="protein sequence ID" value="SLM31370.1"/>
    <property type="molecule type" value="Genomic_DNA"/>
</dbReference>
<dbReference type="PANTHER" id="PTHR42786">
    <property type="entry name" value="TRNA/RRNA METHYLTRANSFERASE"/>
    <property type="match status" value="1"/>
</dbReference>
<dbReference type="AlphaFoldDB" id="A0A1W1HFX0"/>
<dbReference type="Gene3D" id="3.40.1280.10">
    <property type="match status" value="1"/>
</dbReference>
<evidence type="ECO:0000256" key="1">
    <source>
        <dbReference type="ARBA" id="ARBA00007228"/>
    </source>
</evidence>
<dbReference type="GO" id="GO:0005829">
    <property type="term" value="C:cytosol"/>
    <property type="evidence" value="ECO:0007669"/>
    <property type="project" value="TreeGrafter"/>
</dbReference>
<keyword evidence="2 5" id="KW-0489">Methyltransferase</keyword>
<dbReference type="SUPFAM" id="SSF75217">
    <property type="entry name" value="alpha/beta knot"/>
    <property type="match status" value="1"/>
</dbReference>
<feature type="region of interest" description="Disordered" evidence="6">
    <location>
        <begin position="227"/>
        <end position="251"/>
    </location>
</feature>
<dbReference type="InterPro" id="IPR004384">
    <property type="entry name" value="RNA_MeTrfase_TrmJ/LasT"/>
</dbReference>
<dbReference type="NCBIfam" id="TIGR00050">
    <property type="entry name" value="rRNA_methyl_1"/>
    <property type="match status" value="1"/>
</dbReference>
<dbReference type="Gene3D" id="1.10.8.590">
    <property type="match status" value="1"/>
</dbReference>
<evidence type="ECO:0000256" key="2">
    <source>
        <dbReference type="ARBA" id="ARBA00022603"/>
    </source>
</evidence>
<comment type="catalytic activity">
    <reaction evidence="5">
        <text>cytidine(32) in tRNA + S-adenosyl-L-methionine = 2'-O-methylcytidine(32) in tRNA + S-adenosyl-L-homocysteine + H(+)</text>
        <dbReference type="Rhea" id="RHEA:42932"/>
        <dbReference type="Rhea" id="RHEA-COMP:10288"/>
        <dbReference type="Rhea" id="RHEA-COMP:10289"/>
        <dbReference type="ChEBI" id="CHEBI:15378"/>
        <dbReference type="ChEBI" id="CHEBI:57856"/>
        <dbReference type="ChEBI" id="CHEBI:59789"/>
        <dbReference type="ChEBI" id="CHEBI:74495"/>
        <dbReference type="ChEBI" id="CHEBI:82748"/>
        <dbReference type="EC" id="2.1.1.200"/>
    </reaction>
</comment>
<comment type="subcellular location">
    <subcellularLocation>
        <location evidence="5">Cytoplasm</location>
    </subcellularLocation>
</comment>